<accession>A0A9E2L4Q1</accession>
<evidence type="ECO:0000313" key="5">
    <source>
        <dbReference type="EMBL" id="MBU3850851.1"/>
    </source>
</evidence>
<evidence type="ECO:0000256" key="3">
    <source>
        <dbReference type="ARBA" id="ARBA00023014"/>
    </source>
</evidence>
<keyword evidence="1" id="KW-0479">Metal-binding</keyword>
<keyword evidence="2" id="KW-0408">Iron</keyword>
<evidence type="ECO:0000256" key="2">
    <source>
        <dbReference type="ARBA" id="ARBA00023004"/>
    </source>
</evidence>
<dbReference type="AlphaFoldDB" id="A0A9E2L4Q1"/>
<dbReference type="PROSITE" id="PS00198">
    <property type="entry name" value="4FE4S_FER_1"/>
    <property type="match status" value="1"/>
</dbReference>
<dbReference type="InterPro" id="IPR017900">
    <property type="entry name" value="4Fe4S_Fe_S_CS"/>
</dbReference>
<dbReference type="GO" id="GO:0051536">
    <property type="term" value="F:iron-sulfur cluster binding"/>
    <property type="evidence" value="ECO:0007669"/>
    <property type="project" value="UniProtKB-KW"/>
</dbReference>
<dbReference type="Pfam" id="PF00037">
    <property type="entry name" value="Fer4"/>
    <property type="match status" value="1"/>
</dbReference>
<evidence type="ECO:0000313" key="6">
    <source>
        <dbReference type="Proteomes" id="UP000823914"/>
    </source>
</evidence>
<dbReference type="EMBL" id="JAHLFV010000225">
    <property type="protein sequence ID" value="MBU3850851.1"/>
    <property type="molecule type" value="Genomic_DNA"/>
</dbReference>
<protein>
    <submittedName>
        <fullName evidence="5">4Fe-4S binding protein</fullName>
    </submittedName>
</protein>
<gene>
    <name evidence="5" type="ORF">IAA16_09820</name>
</gene>
<name>A0A9E2L4Q1_9SPIR</name>
<feature type="domain" description="4Fe-4S ferredoxin-type" evidence="4">
    <location>
        <begin position="45"/>
        <end position="72"/>
    </location>
</feature>
<dbReference type="Proteomes" id="UP000823914">
    <property type="component" value="Unassembled WGS sequence"/>
</dbReference>
<comment type="caution">
    <text evidence="5">The sequence shown here is derived from an EMBL/GenBank/DDBJ whole genome shotgun (WGS) entry which is preliminary data.</text>
</comment>
<evidence type="ECO:0000259" key="4">
    <source>
        <dbReference type="PROSITE" id="PS51379"/>
    </source>
</evidence>
<dbReference type="InterPro" id="IPR017896">
    <property type="entry name" value="4Fe4S_Fe-S-bd"/>
</dbReference>
<keyword evidence="3" id="KW-0411">Iron-sulfur</keyword>
<evidence type="ECO:0000256" key="1">
    <source>
        <dbReference type="ARBA" id="ARBA00022723"/>
    </source>
</evidence>
<organism evidence="5 6">
    <name type="scientific">Candidatus Treponema excrementipullorum</name>
    <dbReference type="NCBI Taxonomy" id="2838768"/>
    <lineage>
        <taxon>Bacteria</taxon>
        <taxon>Pseudomonadati</taxon>
        <taxon>Spirochaetota</taxon>
        <taxon>Spirochaetia</taxon>
        <taxon>Spirochaetales</taxon>
        <taxon>Treponemataceae</taxon>
        <taxon>Treponema</taxon>
    </lineage>
</organism>
<reference evidence="5" key="1">
    <citation type="journal article" date="2021" name="PeerJ">
        <title>Extensive microbial diversity within the chicken gut microbiome revealed by metagenomics and culture.</title>
        <authorList>
            <person name="Gilroy R."/>
            <person name="Ravi A."/>
            <person name="Getino M."/>
            <person name="Pursley I."/>
            <person name="Horton D.L."/>
            <person name="Alikhan N.F."/>
            <person name="Baker D."/>
            <person name="Gharbi K."/>
            <person name="Hall N."/>
            <person name="Watson M."/>
            <person name="Adriaenssens E.M."/>
            <person name="Foster-Nyarko E."/>
            <person name="Jarju S."/>
            <person name="Secka A."/>
            <person name="Antonio M."/>
            <person name="Oren A."/>
            <person name="Chaudhuri R.R."/>
            <person name="La Ragione R."/>
            <person name="Hildebrand F."/>
            <person name="Pallen M.J."/>
        </authorList>
    </citation>
    <scope>NUCLEOTIDE SEQUENCE</scope>
    <source>
        <strain evidence="5">Gambia15-2214</strain>
    </source>
</reference>
<proteinExistence type="predicted"/>
<dbReference type="Gene3D" id="3.30.70.20">
    <property type="match status" value="1"/>
</dbReference>
<reference evidence="5" key="2">
    <citation type="submission" date="2021-04" db="EMBL/GenBank/DDBJ databases">
        <authorList>
            <person name="Gilroy R."/>
        </authorList>
    </citation>
    <scope>NUCLEOTIDE SEQUENCE</scope>
    <source>
        <strain evidence="5">Gambia15-2214</strain>
    </source>
</reference>
<dbReference type="GO" id="GO:0046872">
    <property type="term" value="F:metal ion binding"/>
    <property type="evidence" value="ECO:0007669"/>
    <property type="project" value="UniProtKB-KW"/>
</dbReference>
<dbReference type="PROSITE" id="PS51379">
    <property type="entry name" value="4FE4S_FER_2"/>
    <property type="match status" value="1"/>
</dbReference>
<dbReference type="SUPFAM" id="SSF54862">
    <property type="entry name" value="4Fe-4S ferredoxins"/>
    <property type="match status" value="1"/>
</dbReference>
<sequence length="72" mass="7855">MFGRKKAPTSENAVLKVKAHRCPQNHPCPSVRVCPVGALSQEGFAAPTVNQEKCIKCGKCVRYCPMKALVLE</sequence>